<accession>A0ACC2B0A9</accession>
<comment type="caution">
    <text evidence="1">The sequence shown here is derived from an EMBL/GenBank/DDBJ whole genome shotgun (WGS) entry which is preliminary data.</text>
</comment>
<gene>
    <name evidence="1" type="ORF">O6H91_18G041800</name>
</gene>
<dbReference type="EMBL" id="CM055109">
    <property type="protein sequence ID" value="KAJ7523219.1"/>
    <property type="molecule type" value="Genomic_DNA"/>
</dbReference>
<dbReference type="Proteomes" id="UP001162992">
    <property type="component" value="Chromosome 18"/>
</dbReference>
<evidence type="ECO:0000313" key="2">
    <source>
        <dbReference type="Proteomes" id="UP001162992"/>
    </source>
</evidence>
<reference evidence="2" key="1">
    <citation type="journal article" date="2024" name="Proc. Natl. Acad. Sci. U.S.A.">
        <title>Extraordinary preservation of gene collinearity over three hundred million years revealed in homosporous lycophytes.</title>
        <authorList>
            <person name="Li C."/>
            <person name="Wickell D."/>
            <person name="Kuo L.Y."/>
            <person name="Chen X."/>
            <person name="Nie B."/>
            <person name="Liao X."/>
            <person name="Peng D."/>
            <person name="Ji J."/>
            <person name="Jenkins J."/>
            <person name="Williams M."/>
            <person name="Shu S."/>
            <person name="Plott C."/>
            <person name="Barry K."/>
            <person name="Rajasekar S."/>
            <person name="Grimwood J."/>
            <person name="Han X."/>
            <person name="Sun S."/>
            <person name="Hou Z."/>
            <person name="He W."/>
            <person name="Dai G."/>
            <person name="Sun C."/>
            <person name="Schmutz J."/>
            <person name="Leebens-Mack J.H."/>
            <person name="Li F.W."/>
            <person name="Wang L."/>
        </authorList>
    </citation>
    <scope>NUCLEOTIDE SEQUENCE [LARGE SCALE GENOMIC DNA]</scope>
    <source>
        <strain evidence="2">cv. PW_Plant_1</strain>
    </source>
</reference>
<proteinExistence type="predicted"/>
<organism evidence="1 2">
    <name type="scientific">Diphasiastrum complanatum</name>
    <name type="common">Issler's clubmoss</name>
    <name type="synonym">Lycopodium complanatum</name>
    <dbReference type="NCBI Taxonomy" id="34168"/>
    <lineage>
        <taxon>Eukaryota</taxon>
        <taxon>Viridiplantae</taxon>
        <taxon>Streptophyta</taxon>
        <taxon>Embryophyta</taxon>
        <taxon>Tracheophyta</taxon>
        <taxon>Lycopodiopsida</taxon>
        <taxon>Lycopodiales</taxon>
        <taxon>Lycopodiaceae</taxon>
        <taxon>Lycopodioideae</taxon>
        <taxon>Diphasiastrum</taxon>
    </lineage>
</organism>
<evidence type="ECO:0000313" key="1">
    <source>
        <dbReference type="EMBL" id="KAJ7523219.1"/>
    </source>
</evidence>
<keyword evidence="2" id="KW-1185">Reference proteome</keyword>
<name>A0ACC2B0A9_DIPCM</name>
<protein>
    <submittedName>
        <fullName evidence="1">Uncharacterized protein</fullName>
    </submittedName>
</protein>
<sequence>MASQFLVFVAGMMVFQCSLFGPVRAADPDPLVDFSSVAHSFTLRDIFTNGDVSHGPGGIRAALDTTIFPAMASQGLTFVQFKLVPCGINLPHTHPRASELLTLVEGGPIQAGFVDTHGVAHIDILRPGDVTIFPRGMIHFEQNIGFKTAFFISALNSQNPGTLISAGAVFHLPAVVLASALNQTVKAVTALNSTLYAYGGALQKSTISGCKPRKVETMQARNGKQLKEHDAMYNWEA</sequence>